<dbReference type="AlphaFoldDB" id="A0A972VYS4"/>
<dbReference type="SUPFAM" id="SSF89095">
    <property type="entry name" value="GatB/YqeY motif"/>
    <property type="match status" value="1"/>
</dbReference>
<comment type="subunit">
    <text evidence="2 11">Heterotrimer of A, B and C subunits.</text>
</comment>
<keyword evidence="4 11" id="KW-0436">Ligase</keyword>
<evidence type="ECO:0000256" key="8">
    <source>
        <dbReference type="ARBA" id="ARBA00024799"/>
    </source>
</evidence>
<dbReference type="HAMAP" id="MF_00121">
    <property type="entry name" value="GatB"/>
    <property type="match status" value="1"/>
</dbReference>
<comment type="similarity">
    <text evidence="1 11">Belongs to the GatB/GatE family. GatB subfamily.</text>
</comment>
<dbReference type="InterPro" id="IPR018027">
    <property type="entry name" value="Asn/Gln_amidotransferase"/>
</dbReference>
<dbReference type="NCBIfam" id="NF004014">
    <property type="entry name" value="PRK05477.1-4"/>
    <property type="match status" value="1"/>
</dbReference>
<evidence type="ECO:0000313" key="14">
    <source>
        <dbReference type="Proteomes" id="UP000754644"/>
    </source>
</evidence>
<dbReference type="FunFam" id="1.10.150.380:FF:000001">
    <property type="entry name" value="Aspartyl/glutamyl-tRNA(Asn/Gln) amidotransferase subunit B"/>
    <property type="match status" value="1"/>
</dbReference>
<dbReference type="PROSITE" id="PS01234">
    <property type="entry name" value="GATB"/>
    <property type="match status" value="1"/>
</dbReference>
<proteinExistence type="inferred from homology"/>
<evidence type="ECO:0000256" key="5">
    <source>
        <dbReference type="ARBA" id="ARBA00022741"/>
    </source>
</evidence>
<dbReference type="InterPro" id="IPR017959">
    <property type="entry name" value="Asn/Gln-tRNA_amidoTrfase_suB/E"/>
</dbReference>
<evidence type="ECO:0000256" key="10">
    <source>
        <dbReference type="ARBA" id="ARBA00047913"/>
    </source>
</evidence>
<dbReference type="GO" id="GO:0050567">
    <property type="term" value="F:glutaminyl-tRNA synthase (glutamine-hydrolyzing) activity"/>
    <property type="evidence" value="ECO:0007669"/>
    <property type="project" value="UniProtKB-UniRule"/>
</dbReference>
<keyword evidence="7 11" id="KW-0648">Protein biosynthesis</keyword>
<evidence type="ECO:0000313" key="13">
    <source>
        <dbReference type="EMBL" id="NQV65107.1"/>
    </source>
</evidence>
<dbReference type="PANTHER" id="PTHR11659:SF0">
    <property type="entry name" value="GLUTAMYL-TRNA(GLN) AMIDOTRANSFERASE SUBUNIT B, MITOCHONDRIAL"/>
    <property type="match status" value="1"/>
</dbReference>
<evidence type="ECO:0000256" key="11">
    <source>
        <dbReference type="HAMAP-Rule" id="MF_00121"/>
    </source>
</evidence>
<dbReference type="GO" id="GO:0005524">
    <property type="term" value="F:ATP binding"/>
    <property type="evidence" value="ECO:0007669"/>
    <property type="project" value="UniProtKB-KW"/>
</dbReference>
<dbReference type="InterPro" id="IPR003789">
    <property type="entry name" value="Asn/Gln_tRNA_amidoTrase-B-like"/>
</dbReference>
<evidence type="ECO:0000256" key="7">
    <source>
        <dbReference type="ARBA" id="ARBA00022917"/>
    </source>
</evidence>
<dbReference type="GO" id="GO:0006412">
    <property type="term" value="P:translation"/>
    <property type="evidence" value="ECO:0007669"/>
    <property type="project" value="UniProtKB-UniRule"/>
</dbReference>
<dbReference type="Pfam" id="PF02934">
    <property type="entry name" value="GatB_N"/>
    <property type="match status" value="1"/>
</dbReference>
<keyword evidence="6 11" id="KW-0067">ATP-binding</keyword>
<evidence type="ECO:0000256" key="1">
    <source>
        <dbReference type="ARBA" id="ARBA00005306"/>
    </source>
</evidence>
<comment type="catalytic activity">
    <reaction evidence="9 11">
        <text>L-aspartyl-tRNA(Asn) + L-glutamine + ATP + H2O = L-asparaginyl-tRNA(Asn) + L-glutamate + ADP + phosphate + 2 H(+)</text>
        <dbReference type="Rhea" id="RHEA:14513"/>
        <dbReference type="Rhea" id="RHEA-COMP:9674"/>
        <dbReference type="Rhea" id="RHEA-COMP:9677"/>
        <dbReference type="ChEBI" id="CHEBI:15377"/>
        <dbReference type="ChEBI" id="CHEBI:15378"/>
        <dbReference type="ChEBI" id="CHEBI:29985"/>
        <dbReference type="ChEBI" id="CHEBI:30616"/>
        <dbReference type="ChEBI" id="CHEBI:43474"/>
        <dbReference type="ChEBI" id="CHEBI:58359"/>
        <dbReference type="ChEBI" id="CHEBI:78515"/>
        <dbReference type="ChEBI" id="CHEBI:78516"/>
        <dbReference type="ChEBI" id="CHEBI:456216"/>
    </reaction>
</comment>
<protein>
    <recommendedName>
        <fullName evidence="3 11">Aspartyl/glutamyl-tRNA(Asn/Gln) amidotransferase subunit B</fullName>
        <shortName evidence="11">Asp/Glu-ADT subunit B</shortName>
        <ecNumber evidence="11">6.3.5.-</ecNumber>
    </recommendedName>
</protein>
<dbReference type="FunFam" id="1.10.10.410:FF:000001">
    <property type="entry name" value="Aspartyl/glutamyl-tRNA(Asn/Gln) amidotransferase subunit B"/>
    <property type="match status" value="1"/>
</dbReference>
<comment type="catalytic activity">
    <reaction evidence="10 11">
        <text>L-glutamyl-tRNA(Gln) + L-glutamine + ATP + H2O = L-glutaminyl-tRNA(Gln) + L-glutamate + ADP + phosphate + H(+)</text>
        <dbReference type="Rhea" id="RHEA:17521"/>
        <dbReference type="Rhea" id="RHEA-COMP:9681"/>
        <dbReference type="Rhea" id="RHEA-COMP:9684"/>
        <dbReference type="ChEBI" id="CHEBI:15377"/>
        <dbReference type="ChEBI" id="CHEBI:15378"/>
        <dbReference type="ChEBI" id="CHEBI:29985"/>
        <dbReference type="ChEBI" id="CHEBI:30616"/>
        <dbReference type="ChEBI" id="CHEBI:43474"/>
        <dbReference type="ChEBI" id="CHEBI:58359"/>
        <dbReference type="ChEBI" id="CHEBI:78520"/>
        <dbReference type="ChEBI" id="CHEBI:78521"/>
        <dbReference type="ChEBI" id="CHEBI:456216"/>
    </reaction>
</comment>
<feature type="domain" description="Asn/Gln amidotransferase" evidence="12">
    <location>
        <begin position="329"/>
        <end position="482"/>
    </location>
</feature>
<comment type="caution">
    <text evidence="13">The sequence shown here is derived from an EMBL/GenBank/DDBJ whole genome shotgun (WGS) entry which is preliminary data.</text>
</comment>
<sequence>MQDWEVVIGLEIHTQLKTKSKIFSGASIDFGAAPNTQACAIDLGFPGVLPTVNTRVYEKAVAFGLGIGATINLTSVFDRKNYFYPDSPKGYQITQLETPIVVGGSVDIILKDGSVKTIQVTRAHLEEDAGKSMHEDYHGQTGIDLNRAGTPLLEIVSEPDMRSAEEAVAYARYIHQLVTYLGVSDGDMSQGSLRCDANVSIRPRGTETLGTRTETKNVNSFRFLERAINYEVERQISVLESGGRIRQETRLYDSDKDETRPMRSKETATDYRYFPEPDLLPIHITEDYIEAVRQQMPELPAAKIRRFIQDYALNEADAQVLASTVALADYFETVARVGGDAKLAANWVRVELLGQMNRESLTPSAESLSAISLSANALGMLLARIKDGTISGKIAKSVFAALWHGDAKDPDTYIATQGLTQVSNSDELAPIVDSVIENNPQQAAQYREGKTKLMGFFVGQVMQKTGGKANPQQVSDLVRERLIN</sequence>
<dbReference type="SMART" id="SM00845">
    <property type="entry name" value="GatB_Yqey"/>
    <property type="match status" value="1"/>
</dbReference>
<comment type="function">
    <text evidence="8 11">Allows the formation of correctly charged Asn-tRNA(Asn) or Gln-tRNA(Gln) through the transamidation of misacylated Asp-tRNA(Asn) or Glu-tRNA(Gln) in organisms which lack either or both of asparaginyl-tRNA or glutaminyl-tRNA synthetases. The reaction takes place in the presence of glutamine and ATP through an activated phospho-Asp-tRNA(Asn) or phospho-Glu-tRNA(Gln).</text>
</comment>
<dbReference type="InterPro" id="IPR014746">
    <property type="entry name" value="Gln_synth/guanido_kin_cat_dom"/>
</dbReference>
<dbReference type="Gene3D" id="1.10.10.410">
    <property type="match status" value="1"/>
</dbReference>
<dbReference type="NCBIfam" id="NF004015">
    <property type="entry name" value="PRK05477.1-5"/>
    <property type="match status" value="1"/>
</dbReference>
<evidence type="ECO:0000256" key="9">
    <source>
        <dbReference type="ARBA" id="ARBA00047380"/>
    </source>
</evidence>
<dbReference type="InterPro" id="IPR023168">
    <property type="entry name" value="GatB_Yqey_C_2"/>
</dbReference>
<dbReference type="SUPFAM" id="SSF55931">
    <property type="entry name" value="Glutamine synthetase/guanido kinase"/>
    <property type="match status" value="1"/>
</dbReference>
<evidence type="ECO:0000256" key="4">
    <source>
        <dbReference type="ARBA" id="ARBA00022598"/>
    </source>
</evidence>
<dbReference type="InterPro" id="IPR042114">
    <property type="entry name" value="GatB_C_1"/>
</dbReference>
<dbReference type="Pfam" id="PF02637">
    <property type="entry name" value="GatB_Yqey"/>
    <property type="match status" value="1"/>
</dbReference>
<name>A0A972VYS4_9GAMM</name>
<dbReference type="EC" id="6.3.5.-" evidence="11"/>
<evidence type="ECO:0000256" key="2">
    <source>
        <dbReference type="ARBA" id="ARBA00011123"/>
    </source>
</evidence>
<evidence type="ECO:0000256" key="3">
    <source>
        <dbReference type="ARBA" id="ARBA00016923"/>
    </source>
</evidence>
<dbReference type="InterPro" id="IPR004413">
    <property type="entry name" value="GatB"/>
</dbReference>
<organism evidence="13 14">
    <name type="scientific">SAR86 cluster bacterium</name>
    <dbReference type="NCBI Taxonomy" id="2030880"/>
    <lineage>
        <taxon>Bacteria</taxon>
        <taxon>Pseudomonadati</taxon>
        <taxon>Pseudomonadota</taxon>
        <taxon>Gammaproteobacteria</taxon>
        <taxon>SAR86 cluster</taxon>
    </lineage>
</organism>
<dbReference type="InterPro" id="IPR017958">
    <property type="entry name" value="Gln-tRNA_amidoTrfase_suB_CS"/>
</dbReference>
<dbReference type="Proteomes" id="UP000754644">
    <property type="component" value="Unassembled WGS sequence"/>
</dbReference>
<evidence type="ECO:0000256" key="6">
    <source>
        <dbReference type="ARBA" id="ARBA00022840"/>
    </source>
</evidence>
<dbReference type="NCBIfam" id="TIGR00133">
    <property type="entry name" value="gatB"/>
    <property type="match status" value="1"/>
</dbReference>
<gene>
    <name evidence="11 13" type="primary">gatB</name>
    <name evidence="13" type="ORF">HQ497_07070</name>
</gene>
<dbReference type="Gene3D" id="1.10.150.380">
    <property type="entry name" value="GatB domain, N-terminal subdomain"/>
    <property type="match status" value="1"/>
</dbReference>
<dbReference type="NCBIfam" id="NF004012">
    <property type="entry name" value="PRK05477.1-2"/>
    <property type="match status" value="1"/>
</dbReference>
<evidence type="ECO:0000259" key="12">
    <source>
        <dbReference type="SMART" id="SM00845"/>
    </source>
</evidence>
<dbReference type="PANTHER" id="PTHR11659">
    <property type="entry name" value="GLUTAMYL-TRNA GLN AMIDOTRANSFERASE SUBUNIT B MITOCHONDRIAL AND PROKARYOTIC PET112-RELATED"/>
    <property type="match status" value="1"/>
</dbReference>
<dbReference type="InterPro" id="IPR006075">
    <property type="entry name" value="Asn/Gln-tRNA_Trfase_suB/E_cat"/>
</dbReference>
<keyword evidence="5 11" id="KW-0547">Nucleotide-binding</keyword>
<reference evidence="13" key="1">
    <citation type="submission" date="2020-05" db="EMBL/GenBank/DDBJ databases">
        <title>Sulfur intermediates as new biogeochemical hubs in an aquatic model microbial ecosystem.</title>
        <authorList>
            <person name="Vigneron A."/>
        </authorList>
    </citation>
    <scope>NUCLEOTIDE SEQUENCE</scope>
    <source>
        <strain evidence="13">Bin.250</strain>
    </source>
</reference>
<accession>A0A972VYS4</accession>
<dbReference type="GO" id="GO:0070681">
    <property type="term" value="P:glutaminyl-tRNAGln biosynthesis via transamidation"/>
    <property type="evidence" value="ECO:0007669"/>
    <property type="project" value="TreeGrafter"/>
</dbReference>
<dbReference type="EMBL" id="JABMOJ010000263">
    <property type="protein sequence ID" value="NQV65107.1"/>
    <property type="molecule type" value="Genomic_DNA"/>
</dbReference>